<evidence type="ECO:0000256" key="10">
    <source>
        <dbReference type="ARBA" id="ARBA00048968"/>
    </source>
</evidence>
<dbReference type="CDD" id="cd16833">
    <property type="entry name" value="YfiH"/>
    <property type="match status" value="1"/>
</dbReference>
<comment type="function">
    <text evidence="3">Purine nucleoside enzyme that catalyzes the phosphorolysis of adenosine and inosine nucleosides, yielding D-ribose 1-phosphate and the respective free bases, adenine and hypoxanthine. Also catalyzes the phosphorolysis of S-methyl-5'-thioadenosine into adenine and S-methyl-5-thio-alpha-D-ribose 1-phosphate. Also has adenosine deaminase activity.</text>
</comment>
<comment type="similarity">
    <text evidence="4 12">Belongs to the purine nucleoside phosphorylase YfiH/LACC1 family.</text>
</comment>
<comment type="catalytic activity">
    <reaction evidence="11">
        <text>S-methyl-5'-thioadenosine + phosphate = 5-(methylsulfanyl)-alpha-D-ribose 1-phosphate + adenine</text>
        <dbReference type="Rhea" id="RHEA:11852"/>
        <dbReference type="ChEBI" id="CHEBI:16708"/>
        <dbReference type="ChEBI" id="CHEBI:17509"/>
        <dbReference type="ChEBI" id="CHEBI:43474"/>
        <dbReference type="ChEBI" id="CHEBI:58533"/>
        <dbReference type="EC" id="2.4.2.28"/>
    </reaction>
    <physiologicalReaction direction="left-to-right" evidence="11">
        <dbReference type="Rhea" id="RHEA:11853"/>
    </physiologicalReaction>
</comment>
<dbReference type="SUPFAM" id="SSF64438">
    <property type="entry name" value="CNF1/YfiH-like putative cysteine hydrolases"/>
    <property type="match status" value="1"/>
</dbReference>
<dbReference type="GO" id="GO:0017061">
    <property type="term" value="F:S-methyl-5-thioadenosine phosphorylase activity"/>
    <property type="evidence" value="ECO:0007669"/>
    <property type="project" value="UniProtKB-EC"/>
</dbReference>
<accession>A0A385YPQ6</accession>
<comment type="catalytic activity">
    <reaction evidence="10">
        <text>adenosine + phosphate = alpha-D-ribose 1-phosphate + adenine</text>
        <dbReference type="Rhea" id="RHEA:27642"/>
        <dbReference type="ChEBI" id="CHEBI:16335"/>
        <dbReference type="ChEBI" id="CHEBI:16708"/>
        <dbReference type="ChEBI" id="CHEBI:43474"/>
        <dbReference type="ChEBI" id="CHEBI:57720"/>
        <dbReference type="EC" id="2.4.2.1"/>
    </reaction>
    <physiologicalReaction direction="left-to-right" evidence="10">
        <dbReference type="Rhea" id="RHEA:27643"/>
    </physiologicalReaction>
</comment>
<evidence type="ECO:0000256" key="3">
    <source>
        <dbReference type="ARBA" id="ARBA00003215"/>
    </source>
</evidence>
<sequence>MKMKMYRNDEQFLVGITLKDETQKENNNIALHACESKEDVLENRNRFAESICYPLSRIVFMNQTHSANFYEVSLEDAGRGSTSLENAVADTDCLFTKEKDIVLVTFVADCVPVMFTHEEAGIIGVIHSGWQGTVKEITRKVFTHLVEKEDCSPEGFQVVLGPALSQEKFEVDADVSEKFRALGYADNFISWKEESQKYHIDNQSVVKKQLELCGLSPNQITLDRTCTFQSAEGFSYREDKRSGRHGAFVLRKS</sequence>
<evidence type="ECO:0000256" key="1">
    <source>
        <dbReference type="ARBA" id="ARBA00000553"/>
    </source>
</evidence>
<evidence type="ECO:0000256" key="4">
    <source>
        <dbReference type="ARBA" id="ARBA00007353"/>
    </source>
</evidence>
<comment type="catalytic activity">
    <reaction evidence="1">
        <text>inosine + phosphate = alpha-D-ribose 1-phosphate + hypoxanthine</text>
        <dbReference type="Rhea" id="RHEA:27646"/>
        <dbReference type="ChEBI" id="CHEBI:17368"/>
        <dbReference type="ChEBI" id="CHEBI:17596"/>
        <dbReference type="ChEBI" id="CHEBI:43474"/>
        <dbReference type="ChEBI" id="CHEBI:57720"/>
        <dbReference type="EC" id="2.4.2.1"/>
    </reaction>
    <physiologicalReaction direction="left-to-right" evidence="1">
        <dbReference type="Rhea" id="RHEA:27647"/>
    </physiologicalReaction>
</comment>
<dbReference type="GO" id="GO:0016787">
    <property type="term" value="F:hydrolase activity"/>
    <property type="evidence" value="ECO:0007669"/>
    <property type="project" value="UniProtKB-KW"/>
</dbReference>
<evidence type="ECO:0000256" key="9">
    <source>
        <dbReference type="ARBA" id="ARBA00047989"/>
    </source>
</evidence>
<dbReference type="Gene3D" id="3.60.140.10">
    <property type="entry name" value="CNF1/YfiH-like putative cysteine hydrolases"/>
    <property type="match status" value="1"/>
</dbReference>
<comment type="catalytic activity">
    <reaction evidence="9">
        <text>adenosine + H2O + H(+) = inosine + NH4(+)</text>
        <dbReference type="Rhea" id="RHEA:24408"/>
        <dbReference type="ChEBI" id="CHEBI:15377"/>
        <dbReference type="ChEBI" id="CHEBI:15378"/>
        <dbReference type="ChEBI" id="CHEBI:16335"/>
        <dbReference type="ChEBI" id="CHEBI:17596"/>
        <dbReference type="ChEBI" id="CHEBI:28938"/>
        <dbReference type="EC" id="3.5.4.4"/>
    </reaction>
    <physiologicalReaction direction="left-to-right" evidence="9">
        <dbReference type="Rhea" id="RHEA:24409"/>
    </physiologicalReaction>
</comment>
<keyword evidence="8" id="KW-0862">Zinc</keyword>
<keyword evidence="5" id="KW-0808">Transferase</keyword>
<evidence type="ECO:0000313" key="13">
    <source>
        <dbReference type="EMBL" id="AYC28494.1"/>
    </source>
</evidence>
<dbReference type="InterPro" id="IPR011324">
    <property type="entry name" value="Cytotoxic_necrot_fac-like_cat"/>
</dbReference>
<dbReference type="Proteomes" id="UP000265725">
    <property type="component" value="Chromosome"/>
</dbReference>
<protein>
    <recommendedName>
        <fullName evidence="12">Purine nucleoside phosphorylase</fullName>
    </recommendedName>
</protein>
<dbReference type="NCBIfam" id="TIGR00726">
    <property type="entry name" value="peptidoglycan editing factor PgeF"/>
    <property type="match status" value="1"/>
</dbReference>
<reference evidence="14" key="1">
    <citation type="submission" date="2018-09" db="EMBL/GenBank/DDBJ databases">
        <authorList>
            <person name="Zhu H."/>
        </authorList>
    </citation>
    <scope>NUCLEOTIDE SEQUENCE [LARGE SCALE GENOMIC DNA]</scope>
    <source>
        <strain evidence="14">K2R23-3</strain>
    </source>
</reference>
<organism evidence="13 14">
    <name type="scientific">Paenisporosarcina cavernae</name>
    <dbReference type="NCBI Taxonomy" id="2320858"/>
    <lineage>
        <taxon>Bacteria</taxon>
        <taxon>Bacillati</taxon>
        <taxon>Bacillota</taxon>
        <taxon>Bacilli</taxon>
        <taxon>Bacillales</taxon>
        <taxon>Caryophanaceae</taxon>
        <taxon>Paenisporosarcina</taxon>
    </lineage>
</organism>
<dbReference type="PANTHER" id="PTHR30616:SF2">
    <property type="entry name" value="PURINE NUCLEOSIDE PHOSPHORYLASE LACC1"/>
    <property type="match status" value="1"/>
</dbReference>
<dbReference type="EMBL" id="CP032418">
    <property type="protein sequence ID" value="AYC28494.1"/>
    <property type="molecule type" value="Genomic_DNA"/>
</dbReference>
<dbReference type="KEGG" id="paek:D3873_00900"/>
<proteinExistence type="inferred from homology"/>
<name>A0A385YPQ6_9BACL</name>
<evidence type="ECO:0000256" key="7">
    <source>
        <dbReference type="ARBA" id="ARBA00022801"/>
    </source>
</evidence>
<evidence type="ECO:0000256" key="2">
    <source>
        <dbReference type="ARBA" id="ARBA00001947"/>
    </source>
</evidence>
<evidence type="ECO:0000313" key="14">
    <source>
        <dbReference type="Proteomes" id="UP000265725"/>
    </source>
</evidence>
<evidence type="ECO:0000256" key="8">
    <source>
        <dbReference type="ARBA" id="ARBA00022833"/>
    </source>
</evidence>
<dbReference type="AlphaFoldDB" id="A0A385YPQ6"/>
<comment type="cofactor">
    <cofactor evidence="2">
        <name>Zn(2+)</name>
        <dbReference type="ChEBI" id="CHEBI:29105"/>
    </cofactor>
</comment>
<dbReference type="OrthoDB" id="4279at2"/>
<dbReference type="InterPro" id="IPR038371">
    <property type="entry name" value="Cu_polyphenol_OxRdtase_sf"/>
</dbReference>
<keyword evidence="14" id="KW-1185">Reference proteome</keyword>
<dbReference type="GO" id="GO:0005507">
    <property type="term" value="F:copper ion binding"/>
    <property type="evidence" value="ECO:0007669"/>
    <property type="project" value="TreeGrafter"/>
</dbReference>
<evidence type="ECO:0000256" key="11">
    <source>
        <dbReference type="ARBA" id="ARBA00049893"/>
    </source>
</evidence>
<evidence type="ECO:0000256" key="6">
    <source>
        <dbReference type="ARBA" id="ARBA00022723"/>
    </source>
</evidence>
<gene>
    <name evidence="13" type="primary">pgeF</name>
    <name evidence="13" type="ORF">D3873_00900</name>
</gene>
<keyword evidence="6" id="KW-0479">Metal-binding</keyword>
<dbReference type="InterPro" id="IPR003730">
    <property type="entry name" value="Cu_polyphenol_OxRdtase"/>
</dbReference>
<evidence type="ECO:0000256" key="5">
    <source>
        <dbReference type="ARBA" id="ARBA00022679"/>
    </source>
</evidence>
<keyword evidence="7" id="KW-0378">Hydrolase</keyword>
<dbReference type="Pfam" id="PF02578">
    <property type="entry name" value="Cu-oxidase_4"/>
    <property type="match status" value="1"/>
</dbReference>
<evidence type="ECO:0000256" key="12">
    <source>
        <dbReference type="RuleBase" id="RU361274"/>
    </source>
</evidence>
<dbReference type="PANTHER" id="PTHR30616">
    <property type="entry name" value="UNCHARACTERIZED PROTEIN YFIH"/>
    <property type="match status" value="1"/>
</dbReference>